<dbReference type="GO" id="GO:0005524">
    <property type="term" value="F:ATP binding"/>
    <property type="evidence" value="ECO:0007669"/>
    <property type="project" value="UniProtKB-UniRule"/>
</dbReference>
<dbReference type="InterPro" id="IPR050406">
    <property type="entry name" value="FGGY_Carb_Kinase"/>
</dbReference>
<keyword evidence="7 8" id="KW-0119">Carbohydrate metabolism</keyword>
<feature type="domain" description="Carbohydrate kinase FGGY C-terminal" evidence="12">
    <location>
        <begin position="257"/>
        <end position="442"/>
    </location>
</feature>
<protein>
    <recommendedName>
        <fullName evidence="8 10">Xylulose kinase</fullName>
        <shortName evidence="8 10">Xylulokinase</shortName>
        <ecNumber evidence="8 10">2.7.1.17</ecNumber>
    </recommendedName>
</protein>
<accession>A0A174T2U9</accession>
<dbReference type="EC" id="2.7.1.17" evidence="8 10"/>
<dbReference type="HAMAP" id="MF_02220">
    <property type="entry name" value="XylB"/>
    <property type="match status" value="1"/>
</dbReference>
<dbReference type="InterPro" id="IPR006000">
    <property type="entry name" value="Xylulokinase"/>
</dbReference>
<keyword evidence="4 8" id="KW-0547">Nucleotide-binding</keyword>
<dbReference type="AlphaFoldDB" id="A0A174T2U9"/>
<dbReference type="Proteomes" id="UP000095765">
    <property type="component" value="Unassembled WGS sequence"/>
</dbReference>
<sequence>MAYLLGVDLGTSSVKTVLMDHHGKLAAICQQEYTFDIPREGWAEQDPVVWWQAAVATIRGALAQAAVSPDDIDGVGFSGQMHGLVPLDRQGQPVRKAIIWCDARSVDEVEDIRRLLGNERLGEITCNQIAAGFQTASLLWMKKHEPALYEKTETVLLPKDYLRYRLTSCLSTDVTDAAGTLALNVRQAAWSDELIRTLGLRRSLYPKIYLPQDFAGEVTAAASAETGLKAGTKVFHGGADQVMQAIGNGIIAPGQVSVTIGTGAQVFAPIASAIYDKQLRAHTFNNFQQDSWYFMGATLCGGLSLRWLRDTVLGGMPYRVMDTQVEAVPRGSDGLIYLPYLSGERTPHMDPLARGMFFGLTLKHSRAHLMRAVMEGVVFSLRDCLELYEQLGQSCRRVIASGGGARSAPWLQMQADIFGKEVYTSKMLEQAGVGAAICAGVGAGVYESWQQACDTVIRWNDTPAVPDLKGTARYAEYRELFRALYQSNRELMHRCTALSRQEK</sequence>
<dbReference type="InterPro" id="IPR000577">
    <property type="entry name" value="Carb_kinase_FGGY"/>
</dbReference>
<evidence type="ECO:0000313" key="13">
    <source>
        <dbReference type="EMBL" id="CUQ02025.1"/>
    </source>
</evidence>
<keyword evidence="3 8" id="KW-0808">Transferase</keyword>
<keyword evidence="5 8" id="KW-0418">Kinase</keyword>
<dbReference type="PANTHER" id="PTHR43095">
    <property type="entry name" value="SUGAR KINASE"/>
    <property type="match status" value="1"/>
</dbReference>
<feature type="domain" description="Carbohydrate kinase FGGY N-terminal" evidence="11">
    <location>
        <begin position="3"/>
        <end position="247"/>
    </location>
</feature>
<dbReference type="EMBL" id="CZBE01000021">
    <property type="protein sequence ID" value="CUQ02025.1"/>
    <property type="molecule type" value="Genomic_DNA"/>
</dbReference>
<reference evidence="13 14" key="1">
    <citation type="submission" date="2015-09" db="EMBL/GenBank/DDBJ databases">
        <authorList>
            <consortium name="Pathogen Informatics"/>
        </authorList>
    </citation>
    <scope>NUCLEOTIDE SEQUENCE [LARGE SCALE GENOMIC DNA]</scope>
    <source>
        <strain evidence="13 14">2789STDY5834939</strain>
    </source>
</reference>
<comment type="catalytic activity">
    <reaction evidence="8 10">
        <text>D-xylulose + ATP = D-xylulose 5-phosphate + ADP + H(+)</text>
        <dbReference type="Rhea" id="RHEA:10964"/>
        <dbReference type="ChEBI" id="CHEBI:15378"/>
        <dbReference type="ChEBI" id="CHEBI:17140"/>
        <dbReference type="ChEBI" id="CHEBI:30616"/>
        <dbReference type="ChEBI" id="CHEBI:57737"/>
        <dbReference type="ChEBI" id="CHEBI:456216"/>
        <dbReference type="EC" id="2.7.1.17"/>
    </reaction>
</comment>
<dbReference type="PANTHER" id="PTHR43095:SF5">
    <property type="entry name" value="XYLULOSE KINASE"/>
    <property type="match status" value="1"/>
</dbReference>
<gene>
    <name evidence="13" type="primary">xylB_6</name>
    <name evidence="8 10" type="synonym">xylB</name>
    <name evidence="13" type="ORF">ERS852551_02789</name>
</gene>
<organism evidence="13 14">
    <name type="scientific">Anaerotruncus colihominis</name>
    <dbReference type="NCBI Taxonomy" id="169435"/>
    <lineage>
        <taxon>Bacteria</taxon>
        <taxon>Bacillati</taxon>
        <taxon>Bacillota</taxon>
        <taxon>Clostridia</taxon>
        <taxon>Eubacteriales</taxon>
        <taxon>Oscillospiraceae</taxon>
        <taxon>Anaerotruncus</taxon>
    </lineage>
</organism>
<comment type="function">
    <text evidence="8">Catalyzes the phosphorylation of D-xylulose to D-xylulose 5-phosphate.</text>
</comment>
<feature type="binding site" evidence="8">
    <location>
        <begin position="81"/>
        <end position="82"/>
    </location>
    <ligand>
        <name>substrate</name>
    </ligand>
</feature>
<dbReference type="RefSeq" id="WP_055245717.1">
    <property type="nucleotide sequence ID" value="NZ_CABIWA010000004.1"/>
</dbReference>
<dbReference type="PIRSF" id="PIRSF000538">
    <property type="entry name" value="GlpK"/>
    <property type="match status" value="1"/>
</dbReference>
<dbReference type="InterPro" id="IPR018483">
    <property type="entry name" value="Carb_kinase_FGGY_CS"/>
</dbReference>
<dbReference type="GO" id="GO:0004856">
    <property type="term" value="F:D-xylulokinase activity"/>
    <property type="evidence" value="ECO:0007669"/>
    <property type="project" value="UniProtKB-UniRule"/>
</dbReference>
<evidence type="ECO:0000313" key="14">
    <source>
        <dbReference type="Proteomes" id="UP000095765"/>
    </source>
</evidence>
<dbReference type="InterPro" id="IPR043129">
    <property type="entry name" value="ATPase_NBD"/>
</dbReference>
<evidence type="ECO:0000256" key="5">
    <source>
        <dbReference type="ARBA" id="ARBA00022777"/>
    </source>
</evidence>
<dbReference type="InterPro" id="IPR018485">
    <property type="entry name" value="FGGY_C"/>
</dbReference>
<evidence type="ECO:0000256" key="4">
    <source>
        <dbReference type="ARBA" id="ARBA00022741"/>
    </source>
</evidence>
<evidence type="ECO:0000256" key="3">
    <source>
        <dbReference type="ARBA" id="ARBA00022679"/>
    </source>
</evidence>
<dbReference type="Pfam" id="PF02782">
    <property type="entry name" value="FGGY_C"/>
    <property type="match status" value="1"/>
</dbReference>
<evidence type="ECO:0000259" key="12">
    <source>
        <dbReference type="Pfam" id="PF02782"/>
    </source>
</evidence>
<dbReference type="PROSITE" id="PS00445">
    <property type="entry name" value="FGGY_KINASES_2"/>
    <property type="match status" value="1"/>
</dbReference>
<dbReference type="GO" id="GO:0042732">
    <property type="term" value="P:D-xylose metabolic process"/>
    <property type="evidence" value="ECO:0007669"/>
    <property type="project" value="UniProtKB-KW"/>
</dbReference>
<evidence type="ECO:0000256" key="9">
    <source>
        <dbReference type="RuleBase" id="RU003733"/>
    </source>
</evidence>
<keyword evidence="2 8" id="KW-0859">Xylose metabolism</keyword>
<dbReference type="GO" id="GO:0005998">
    <property type="term" value="P:xylulose catabolic process"/>
    <property type="evidence" value="ECO:0007669"/>
    <property type="project" value="UniProtKB-UniRule"/>
</dbReference>
<evidence type="ECO:0000256" key="8">
    <source>
        <dbReference type="HAMAP-Rule" id="MF_02220"/>
    </source>
</evidence>
<comment type="similarity">
    <text evidence="1 8 9">Belongs to the FGGY kinase family.</text>
</comment>
<dbReference type="OrthoDB" id="9805576at2"/>
<feature type="active site" description="Proton acceptor" evidence="8">
    <location>
        <position position="240"/>
    </location>
</feature>
<evidence type="ECO:0000256" key="10">
    <source>
        <dbReference type="RuleBase" id="RU364073"/>
    </source>
</evidence>
<evidence type="ECO:0000256" key="1">
    <source>
        <dbReference type="ARBA" id="ARBA00009156"/>
    </source>
</evidence>
<evidence type="ECO:0000256" key="2">
    <source>
        <dbReference type="ARBA" id="ARBA00022629"/>
    </source>
</evidence>
<dbReference type="SUPFAM" id="SSF53067">
    <property type="entry name" value="Actin-like ATPase domain"/>
    <property type="match status" value="2"/>
</dbReference>
<evidence type="ECO:0000259" key="11">
    <source>
        <dbReference type="Pfam" id="PF00370"/>
    </source>
</evidence>
<evidence type="ECO:0000256" key="6">
    <source>
        <dbReference type="ARBA" id="ARBA00022840"/>
    </source>
</evidence>
<keyword evidence="6 8" id="KW-0067">ATP-binding</keyword>
<dbReference type="InterPro" id="IPR018484">
    <property type="entry name" value="FGGY_N"/>
</dbReference>
<feature type="site" description="Important for activity" evidence="8">
    <location>
        <position position="8"/>
    </location>
</feature>
<dbReference type="NCBIfam" id="TIGR01312">
    <property type="entry name" value="XylB"/>
    <property type="match status" value="1"/>
</dbReference>
<name>A0A174T2U9_9FIRM</name>
<dbReference type="Gene3D" id="3.30.420.40">
    <property type="match status" value="2"/>
</dbReference>
<dbReference type="Pfam" id="PF00370">
    <property type="entry name" value="FGGY_N"/>
    <property type="match status" value="1"/>
</dbReference>
<dbReference type="CDD" id="cd07808">
    <property type="entry name" value="ASKHA_NBD_FGGY_EcXK-like"/>
    <property type="match status" value="1"/>
</dbReference>
<proteinExistence type="inferred from homology"/>
<evidence type="ECO:0000256" key="7">
    <source>
        <dbReference type="ARBA" id="ARBA00023277"/>
    </source>
</evidence>